<dbReference type="KEGG" id="pmm:PMM0379"/>
<sequence length="93" mass="10945">MLFLISYKFSDANAQEKGAKMLTEWYDKGGPQNRPEGYNVKSWIFLPQHGNGYSVVNTDSLETIWRQWRPWRELMEITIEPCADLDETVALYR</sequence>
<dbReference type="RefSeq" id="WP_011132016.1">
    <property type="nucleotide sequence ID" value="NC_005072.1"/>
</dbReference>
<proteinExistence type="predicted"/>
<evidence type="ECO:0000313" key="2">
    <source>
        <dbReference type="Proteomes" id="UP000001026"/>
    </source>
</evidence>
<reference evidence="1 2" key="1">
    <citation type="journal article" date="2003" name="Nature">
        <title>Genome divergence in two Prochlorococcus ecotypes reflects oceanic niche differentiation.</title>
        <authorList>
            <person name="Rocap G."/>
            <person name="Larimer F.W."/>
            <person name="Lamerdin J.E."/>
            <person name="Malfatti S."/>
            <person name="Chain P."/>
            <person name="Ahlgren N.A."/>
            <person name="Arellano A."/>
            <person name="Coleman M."/>
            <person name="Hauser L."/>
            <person name="Hess W.R."/>
            <person name="Johnson Z.I."/>
            <person name="Land M.L."/>
            <person name="Lindell D."/>
            <person name="Post A.F."/>
            <person name="Regala W."/>
            <person name="Shah M."/>
            <person name="Shaw S.L."/>
            <person name="Steglich C."/>
            <person name="Sullivan M.B."/>
            <person name="Ting C.S."/>
            <person name="Tolonen A."/>
            <person name="Webb E.A."/>
            <person name="Zinser E.R."/>
            <person name="Chisholm S.W."/>
        </authorList>
    </citation>
    <scope>NUCLEOTIDE SEQUENCE [LARGE SCALE GENOMIC DNA]</scope>
    <source>
        <strain evidence="2">CCMP1986 / NIES-2087 / MED4</strain>
    </source>
</reference>
<dbReference type="STRING" id="59919.PMM0379"/>
<gene>
    <name evidence="1" type="ordered locus">PMM0379</name>
</gene>
<organism evidence="1 2">
    <name type="scientific">Prochlorococcus marinus subsp. pastoris (strain CCMP1986 / NIES-2087 / MED4)</name>
    <dbReference type="NCBI Taxonomy" id="59919"/>
    <lineage>
        <taxon>Bacteria</taxon>
        <taxon>Bacillati</taxon>
        <taxon>Cyanobacteriota</taxon>
        <taxon>Cyanophyceae</taxon>
        <taxon>Synechococcales</taxon>
        <taxon>Prochlorococcaceae</taxon>
        <taxon>Prochlorococcus</taxon>
    </lineage>
</organism>
<dbReference type="OrthoDB" id="540735at2"/>
<dbReference type="Pfam" id="PF11746">
    <property type="entry name" value="DUF3303"/>
    <property type="match status" value="1"/>
</dbReference>
<accession>Q7V2T5</accession>
<dbReference type="AlphaFoldDB" id="Q7V2T5"/>
<dbReference type="HOGENOM" id="CLU_2261268_0_0_3"/>
<evidence type="ECO:0000313" key="1">
    <source>
        <dbReference type="EMBL" id="CAE18838.1"/>
    </source>
</evidence>
<dbReference type="eggNOG" id="ENOG503208R">
    <property type="taxonomic scope" value="Bacteria"/>
</dbReference>
<name>Q7V2T5_PROMP</name>
<dbReference type="EMBL" id="BX548174">
    <property type="protein sequence ID" value="CAE18838.1"/>
    <property type="molecule type" value="Genomic_DNA"/>
</dbReference>
<dbReference type="Proteomes" id="UP000001026">
    <property type="component" value="Chromosome"/>
</dbReference>
<evidence type="ECO:0008006" key="3">
    <source>
        <dbReference type="Google" id="ProtNLM"/>
    </source>
</evidence>
<dbReference type="InterPro" id="IPR021734">
    <property type="entry name" value="DUF3303"/>
</dbReference>
<protein>
    <recommendedName>
        <fullName evidence="3">DUF3303 domain-containing protein</fullName>
    </recommendedName>
</protein>